<evidence type="ECO:0000313" key="3">
    <source>
        <dbReference type="Proteomes" id="UP000321577"/>
    </source>
</evidence>
<reference evidence="2 3" key="1">
    <citation type="submission" date="2019-07" db="EMBL/GenBank/DDBJ databases">
        <title>Whole genome shotgun sequence of Brevifollis gellanilyticus NBRC 108608.</title>
        <authorList>
            <person name="Hosoyama A."/>
            <person name="Uohara A."/>
            <person name="Ohji S."/>
            <person name="Ichikawa N."/>
        </authorList>
    </citation>
    <scope>NUCLEOTIDE SEQUENCE [LARGE SCALE GENOMIC DNA]</scope>
    <source>
        <strain evidence="2 3">NBRC 108608</strain>
    </source>
</reference>
<feature type="region of interest" description="Disordered" evidence="1">
    <location>
        <begin position="165"/>
        <end position="226"/>
    </location>
</feature>
<accession>A0A512MA82</accession>
<evidence type="ECO:0008006" key="4">
    <source>
        <dbReference type="Google" id="ProtNLM"/>
    </source>
</evidence>
<dbReference type="EMBL" id="BKAG01000019">
    <property type="protein sequence ID" value="GEP43645.1"/>
    <property type="molecule type" value="Genomic_DNA"/>
</dbReference>
<keyword evidence="3" id="KW-1185">Reference proteome</keyword>
<dbReference type="Proteomes" id="UP000321577">
    <property type="component" value="Unassembled WGS sequence"/>
</dbReference>
<comment type="caution">
    <text evidence="2">The sequence shown here is derived from an EMBL/GenBank/DDBJ whole genome shotgun (WGS) entry which is preliminary data.</text>
</comment>
<protein>
    <recommendedName>
        <fullName evidence="4">AP2/ERF domain-containing protein</fullName>
    </recommendedName>
</protein>
<gene>
    <name evidence="2" type="ORF">BGE01nite_29360</name>
</gene>
<sequence>MRRRSNPLSERNIKRIDTRSDASKQTHGFQVCISREGGLHTKHFSDSLYGGVKGSLKAARSYRDEMLGQMSPLEASRIAHTANKKNKSGHVGISYRKYKTAKGKVTRLIAVSVRAEKGRTISKVYRYTKDDHDAVLNEAIAFREKALLDRLKREGGVTGILKSAAKAPTAKAAPAKAAKPAKKAAKAPAKAAKKAAKAPAKKAAAPAKKAAKAAKPAKKAAKKGRK</sequence>
<dbReference type="OrthoDB" id="195571at2"/>
<dbReference type="RefSeq" id="WP_146851214.1">
    <property type="nucleotide sequence ID" value="NZ_BKAG01000019.1"/>
</dbReference>
<evidence type="ECO:0000256" key="1">
    <source>
        <dbReference type="SAM" id="MobiDB-lite"/>
    </source>
</evidence>
<evidence type="ECO:0000313" key="2">
    <source>
        <dbReference type="EMBL" id="GEP43645.1"/>
    </source>
</evidence>
<feature type="compositionally biased region" description="Basic residues" evidence="1">
    <location>
        <begin position="209"/>
        <end position="226"/>
    </location>
</feature>
<feature type="compositionally biased region" description="Basic residues" evidence="1">
    <location>
        <begin position="179"/>
        <end position="200"/>
    </location>
</feature>
<proteinExistence type="predicted"/>
<feature type="compositionally biased region" description="Low complexity" evidence="1">
    <location>
        <begin position="165"/>
        <end position="178"/>
    </location>
</feature>
<name>A0A512MA82_9BACT</name>
<dbReference type="AlphaFoldDB" id="A0A512MA82"/>
<organism evidence="2 3">
    <name type="scientific">Brevifollis gellanilyticus</name>
    <dbReference type="NCBI Taxonomy" id="748831"/>
    <lineage>
        <taxon>Bacteria</taxon>
        <taxon>Pseudomonadati</taxon>
        <taxon>Verrucomicrobiota</taxon>
        <taxon>Verrucomicrobiia</taxon>
        <taxon>Verrucomicrobiales</taxon>
        <taxon>Verrucomicrobiaceae</taxon>
    </lineage>
</organism>